<evidence type="ECO:0000256" key="5">
    <source>
        <dbReference type="SAM" id="MobiDB-lite"/>
    </source>
</evidence>
<keyword evidence="4" id="KW-0472">Membrane</keyword>
<evidence type="ECO:0000313" key="7">
    <source>
        <dbReference type="Proteomes" id="UP000198546"/>
    </source>
</evidence>
<evidence type="ECO:0000256" key="1">
    <source>
        <dbReference type="ARBA" id="ARBA00004141"/>
    </source>
</evidence>
<evidence type="ECO:0000256" key="4">
    <source>
        <dbReference type="ARBA" id="ARBA00023136"/>
    </source>
</evidence>
<protein>
    <submittedName>
        <fullName evidence="6">DoxX protein</fullName>
    </submittedName>
</protein>
<dbReference type="RefSeq" id="WP_090594315.1">
    <property type="nucleotide sequence ID" value="NZ_LT629688.1"/>
</dbReference>
<dbReference type="Proteomes" id="UP000198546">
    <property type="component" value="Chromosome i"/>
</dbReference>
<dbReference type="OrthoDB" id="329282at2"/>
<dbReference type="Pfam" id="PF07681">
    <property type="entry name" value="DoxX"/>
    <property type="match status" value="1"/>
</dbReference>
<keyword evidence="2" id="KW-0812">Transmembrane</keyword>
<feature type="compositionally biased region" description="Basic residues" evidence="5">
    <location>
        <begin position="158"/>
        <end position="168"/>
    </location>
</feature>
<evidence type="ECO:0000256" key="3">
    <source>
        <dbReference type="ARBA" id="ARBA00022989"/>
    </source>
</evidence>
<accession>A0A1G7AU50</accession>
<name>A0A1G7AU50_9ACTN</name>
<dbReference type="AlphaFoldDB" id="A0A1G7AU50"/>
<comment type="subcellular location">
    <subcellularLocation>
        <location evidence="1">Membrane</location>
        <topology evidence="1">Multi-pass membrane protein</topology>
    </subcellularLocation>
</comment>
<proteinExistence type="predicted"/>
<dbReference type="STRING" id="675864.SAMN04489747_2732"/>
<dbReference type="EMBL" id="LT629688">
    <property type="protein sequence ID" value="SDE18359.1"/>
    <property type="molecule type" value="Genomic_DNA"/>
</dbReference>
<feature type="region of interest" description="Disordered" evidence="5">
    <location>
        <begin position="158"/>
        <end position="190"/>
    </location>
</feature>
<gene>
    <name evidence="6" type="ORF">SAMN04489747_2732</name>
</gene>
<dbReference type="GO" id="GO:0016020">
    <property type="term" value="C:membrane"/>
    <property type="evidence" value="ECO:0007669"/>
    <property type="project" value="UniProtKB-SubCell"/>
</dbReference>
<feature type="compositionally biased region" description="Basic and acidic residues" evidence="5">
    <location>
        <begin position="174"/>
        <end position="190"/>
    </location>
</feature>
<keyword evidence="7" id="KW-1185">Reference proteome</keyword>
<sequence>MSLPRFVARSMLASLFVGKGAKALRSPGELVPVAQPVTDRLVPLVRKYAPTSVSSYVPTDTTTLVRLGGLGQILGGLALAKGALRRPAALLLSLSMLPQLLATFPFGRNKATDDDGAQRRDFANNIALLGGVLLAAQDTEGKPSLAWRASAGSERVAARTRKAGRKLAKQAARAKKDAQRAAKRVEKKFD</sequence>
<evidence type="ECO:0000313" key="6">
    <source>
        <dbReference type="EMBL" id="SDE18359.1"/>
    </source>
</evidence>
<organism evidence="6 7">
    <name type="scientific">Auraticoccus monumenti</name>
    <dbReference type="NCBI Taxonomy" id="675864"/>
    <lineage>
        <taxon>Bacteria</taxon>
        <taxon>Bacillati</taxon>
        <taxon>Actinomycetota</taxon>
        <taxon>Actinomycetes</taxon>
        <taxon>Propionibacteriales</taxon>
        <taxon>Propionibacteriaceae</taxon>
        <taxon>Auraticoccus</taxon>
    </lineage>
</organism>
<evidence type="ECO:0000256" key="2">
    <source>
        <dbReference type="ARBA" id="ARBA00022692"/>
    </source>
</evidence>
<keyword evidence="3" id="KW-1133">Transmembrane helix</keyword>
<reference evidence="6 7" key="1">
    <citation type="submission" date="2016-10" db="EMBL/GenBank/DDBJ databases">
        <authorList>
            <person name="de Groot N.N."/>
        </authorList>
    </citation>
    <scope>NUCLEOTIDE SEQUENCE [LARGE SCALE GENOMIC DNA]</scope>
    <source>
        <strain evidence="6 7">MON 2.2</strain>
    </source>
</reference>
<dbReference type="InterPro" id="IPR032808">
    <property type="entry name" value="DoxX"/>
</dbReference>